<evidence type="ECO:0000313" key="1">
    <source>
        <dbReference type="EMBL" id="CAB4712631.1"/>
    </source>
</evidence>
<evidence type="ECO:0000313" key="2">
    <source>
        <dbReference type="EMBL" id="CAB4899502.1"/>
    </source>
</evidence>
<dbReference type="Pfam" id="PF13618">
    <property type="entry name" value="Gluconate_2-dh3"/>
    <property type="match status" value="1"/>
</dbReference>
<dbReference type="EMBL" id="CAFBPQ010000028">
    <property type="protein sequence ID" value="CAB5026112.1"/>
    <property type="molecule type" value="Genomic_DNA"/>
</dbReference>
<reference evidence="1" key="1">
    <citation type="submission" date="2020-05" db="EMBL/GenBank/DDBJ databases">
        <authorList>
            <person name="Chiriac C."/>
            <person name="Salcher M."/>
            <person name="Ghai R."/>
            <person name="Kavagutti S V."/>
        </authorList>
    </citation>
    <scope>NUCLEOTIDE SEQUENCE</scope>
</reference>
<dbReference type="EMBL" id="CAFBOF010000016">
    <property type="protein sequence ID" value="CAB4977424.1"/>
    <property type="molecule type" value="Genomic_DNA"/>
</dbReference>
<name>A0A6J6QLG0_9ZZZZ</name>
<dbReference type="EMBL" id="CAEZYK010000002">
    <property type="protein sequence ID" value="CAB4712631.1"/>
    <property type="molecule type" value="Genomic_DNA"/>
</dbReference>
<dbReference type="EMBL" id="CAFBMM010000010">
    <property type="protein sequence ID" value="CAB4899502.1"/>
    <property type="molecule type" value="Genomic_DNA"/>
</dbReference>
<protein>
    <submittedName>
        <fullName evidence="1">Unannotated protein</fullName>
    </submittedName>
</protein>
<dbReference type="AlphaFoldDB" id="A0A6J6QLG0"/>
<gene>
    <name evidence="1" type="ORF">UFOPK2683_00088</name>
    <name evidence="2" type="ORF">UFOPK3605_00406</name>
    <name evidence="3" type="ORF">UFOPK3897_00895</name>
    <name evidence="4" type="ORF">UFOPK4121_00966</name>
</gene>
<sequence>MPSNLTSSQLVTLRCVLDRVIPGDDLTPGAGEAGGAEYIDRLLGAFNFDPPQIWAGGPTSGRRGGAAAFDHWIEMGEWEKLAWRTRIDQWSLVYEAGLLALGDDFVELSPDQQTERLKQTSTEFRSVLYEHGCESLYGDPIYGGNRDAKAWQAIDYRGDVQPEGYTDQEVSAP</sequence>
<accession>A0A6J6QLG0</accession>
<evidence type="ECO:0000313" key="3">
    <source>
        <dbReference type="EMBL" id="CAB4977424.1"/>
    </source>
</evidence>
<evidence type="ECO:0000313" key="4">
    <source>
        <dbReference type="EMBL" id="CAB5026112.1"/>
    </source>
</evidence>
<dbReference type="InterPro" id="IPR027056">
    <property type="entry name" value="Gluconate_2DH_su3"/>
</dbReference>
<organism evidence="1">
    <name type="scientific">freshwater metagenome</name>
    <dbReference type="NCBI Taxonomy" id="449393"/>
    <lineage>
        <taxon>unclassified sequences</taxon>
        <taxon>metagenomes</taxon>
        <taxon>ecological metagenomes</taxon>
    </lineage>
</organism>
<proteinExistence type="predicted"/>